<keyword evidence="4" id="KW-0805">Transcription regulation</keyword>
<dbReference type="InterPro" id="IPR043151">
    <property type="entry name" value="BAH_sf"/>
</dbReference>
<keyword evidence="2" id="KW-0677">Repeat</keyword>
<feature type="region of interest" description="Disordered" evidence="9">
    <location>
        <begin position="372"/>
        <end position="424"/>
    </location>
</feature>
<sequence length="641" mass="73699">MDLDTIAQNTIAVDTKTLSVQTRRASAQASVSPEESSPLAAKLNLIWKTIKELKDNKGRTYSELFINLPDKELYPDYYGVIKNPISLNMMKQRIVDGKYLTQEDFEKDLDLMCSNAKVYNIEGSQVHNDAIIIQKFARKLLRGDKEQDKSVNGSTNLEKIEHNGEIYHVGDFVHIFNEVDPNLPNIAHIQKIWENKEGDKCSHVCWYYRPEQTKHQATHKFYENEVFKTSGFLDISFNDVVEKCYVLQHKDYIAGRPEGSDGTSVYLCKSRYSEQQTNFIKIKKWPGKKINLVRFDKPLVLKKVESSLAANFRKSKEKNKELTKEKNKEKLRDKPKDKQKDKPRDKTKEKQRFKAKSEELRKELLAKYEYDADSSHPEDPFFPSQTARVRNSRVGRPPKSQSTDKNFEPATYQKYPTNYDDSDNLTPYTSSVPQSPYSMTSGYPITSTPDNVQNSGVAHQYGFVTSPQETPMPSIHSIPSQYLAQPYYQVDSESNVPTTSIAPATSTVQQPIVPSMSKPIPESGEVLEIPPETAEYFARDHMGNVLWFASPPIDVVQVPEPMHSIEYLCRRGEMLERDRKRKLQDAFDYEDCPNPRYETAPRLIELELLNNIEELGSKWKNDAIILKRQIDEIDETLYGDS</sequence>
<evidence type="ECO:0000256" key="2">
    <source>
        <dbReference type="ARBA" id="ARBA00022737"/>
    </source>
</evidence>
<evidence type="ECO:0000256" key="4">
    <source>
        <dbReference type="ARBA" id="ARBA00023015"/>
    </source>
</evidence>
<dbReference type="InterPro" id="IPR001025">
    <property type="entry name" value="BAH_dom"/>
</dbReference>
<evidence type="ECO:0000256" key="6">
    <source>
        <dbReference type="ARBA" id="ARBA00023163"/>
    </source>
</evidence>
<reference evidence="12" key="1">
    <citation type="submission" date="2022-08" db="EMBL/GenBank/DDBJ databases">
        <authorList>
            <person name="Kallberg Y."/>
            <person name="Tangrot J."/>
            <person name="Rosling A."/>
        </authorList>
    </citation>
    <scope>NUCLEOTIDE SEQUENCE</scope>
    <source>
        <strain evidence="12">Wild A</strain>
    </source>
</reference>
<dbReference type="PROSITE" id="PS51038">
    <property type="entry name" value="BAH"/>
    <property type="match status" value="1"/>
</dbReference>
<evidence type="ECO:0000256" key="5">
    <source>
        <dbReference type="ARBA" id="ARBA00023117"/>
    </source>
</evidence>
<organism evidence="12 13">
    <name type="scientific">Funneliformis geosporum</name>
    <dbReference type="NCBI Taxonomy" id="1117311"/>
    <lineage>
        <taxon>Eukaryota</taxon>
        <taxon>Fungi</taxon>
        <taxon>Fungi incertae sedis</taxon>
        <taxon>Mucoromycota</taxon>
        <taxon>Glomeromycotina</taxon>
        <taxon>Glomeromycetes</taxon>
        <taxon>Glomerales</taxon>
        <taxon>Glomeraceae</taxon>
        <taxon>Funneliformis</taxon>
    </lineage>
</organism>
<feature type="region of interest" description="Disordered" evidence="9">
    <location>
        <begin position="316"/>
        <end position="358"/>
    </location>
</feature>
<dbReference type="GO" id="GO:0003682">
    <property type="term" value="F:chromatin binding"/>
    <property type="evidence" value="ECO:0007669"/>
    <property type="project" value="InterPro"/>
</dbReference>
<gene>
    <name evidence="12" type="ORF">FWILDA_LOCUS5456</name>
</gene>
<dbReference type="SUPFAM" id="SSF47370">
    <property type="entry name" value="Bromodomain"/>
    <property type="match status" value="1"/>
</dbReference>
<dbReference type="Gene3D" id="1.20.920.10">
    <property type="entry name" value="Bromodomain-like"/>
    <property type="match status" value="1"/>
</dbReference>
<dbReference type="InterPro" id="IPR037382">
    <property type="entry name" value="Rsc/polybromo"/>
</dbReference>
<evidence type="ECO:0000256" key="7">
    <source>
        <dbReference type="ARBA" id="ARBA00023242"/>
    </source>
</evidence>
<dbReference type="PROSITE" id="PS50014">
    <property type="entry name" value="BROMODOMAIN_2"/>
    <property type="match status" value="1"/>
</dbReference>
<feature type="compositionally biased region" description="Basic and acidic residues" evidence="9">
    <location>
        <begin position="318"/>
        <end position="358"/>
    </location>
</feature>
<evidence type="ECO:0000259" key="11">
    <source>
        <dbReference type="PROSITE" id="PS51038"/>
    </source>
</evidence>
<dbReference type="InterPro" id="IPR036427">
    <property type="entry name" value="Bromodomain-like_sf"/>
</dbReference>
<comment type="caution">
    <text evidence="12">The sequence shown here is derived from an EMBL/GenBank/DDBJ whole genome shotgun (WGS) entry which is preliminary data.</text>
</comment>
<evidence type="ECO:0000256" key="8">
    <source>
        <dbReference type="PROSITE-ProRule" id="PRU00035"/>
    </source>
</evidence>
<dbReference type="InterPro" id="IPR018359">
    <property type="entry name" value="Bromodomain_CS"/>
</dbReference>
<dbReference type="Proteomes" id="UP001153678">
    <property type="component" value="Unassembled WGS sequence"/>
</dbReference>
<dbReference type="PANTHER" id="PTHR16062">
    <property type="entry name" value="SWI/SNF-RELATED"/>
    <property type="match status" value="1"/>
</dbReference>
<dbReference type="SMART" id="SM00297">
    <property type="entry name" value="BROMO"/>
    <property type="match status" value="1"/>
</dbReference>
<dbReference type="GO" id="GO:0006338">
    <property type="term" value="P:chromatin remodeling"/>
    <property type="evidence" value="ECO:0007669"/>
    <property type="project" value="InterPro"/>
</dbReference>
<keyword evidence="13" id="KW-1185">Reference proteome</keyword>
<keyword evidence="5 8" id="KW-0103">Bromodomain</keyword>
<evidence type="ECO:0000259" key="10">
    <source>
        <dbReference type="PROSITE" id="PS50014"/>
    </source>
</evidence>
<dbReference type="Pfam" id="PF01426">
    <property type="entry name" value="BAH"/>
    <property type="match status" value="1"/>
</dbReference>
<dbReference type="Gene3D" id="2.30.30.490">
    <property type="match status" value="1"/>
</dbReference>
<feature type="domain" description="BAH" evidence="11">
    <location>
        <begin position="165"/>
        <end position="283"/>
    </location>
</feature>
<dbReference type="SMART" id="SM00439">
    <property type="entry name" value="BAH"/>
    <property type="match status" value="1"/>
</dbReference>
<evidence type="ECO:0000313" key="12">
    <source>
        <dbReference type="EMBL" id="CAI2172194.1"/>
    </source>
</evidence>
<dbReference type="CDD" id="cd04717">
    <property type="entry name" value="BAH_polybromo"/>
    <property type="match status" value="1"/>
</dbReference>
<name>A0A9W4SKX3_9GLOM</name>
<dbReference type="OrthoDB" id="1742084at2759"/>
<feature type="domain" description="Bromo" evidence="10">
    <location>
        <begin position="57"/>
        <end position="127"/>
    </location>
</feature>
<dbReference type="InterPro" id="IPR001487">
    <property type="entry name" value="Bromodomain"/>
</dbReference>
<evidence type="ECO:0000256" key="9">
    <source>
        <dbReference type="SAM" id="MobiDB-lite"/>
    </source>
</evidence>
<evidence type="ECO:0000256" key="1">
    <source>
        <dbReference type="ARBA" id="ARBA00004123"/>
    </source>
</evidence>
<dbReference type="Pfam" id="PF00439">
    <property type="entry name" value="Bromodomain"/>
    <property type="match status" value="1"/>
</dbReference>
<dbReference type="AlphaFoldDB" id="A0A9W4SKX3"/>
<proteinExistence type="predicted"/>
<accession>A0A9W4SKX3</accession>
<protein>
    <submittedName>
        <fullName evidence="12">14110_t:CDS:1</fullName>
    </submittedName>
</protein>
<keyword evidence="6" id="KW-0804">Transcription</keyword>
<dbReference type="EMBL" id="CAMKVN010000910">
    <property type="protein sequence ID" value="CAI2172194.1"/>
    <property type="molecule type" value="Genomic_DNA"/>
</dbReference>
<dbReference type="PROSITE" id="PS00633">
    <property type="entry name" value="BROMODOMAIN_1"/>
    <property type="match status" value="1"/>
</dbReference>
<evidence type="ECO:0000313" key="13">
    <source>
        <dbReference type="Proteomes" id="UP001153678"/>
    </source>
</evidence>
<keyword evidence="7" id="KW-0539">Nucleus</keyword>
<comment type="subcellular location">
    <subcellularLocation>
        <location evidence="1">Nucleus</location>
    </subcellularLocation>
</comment>
<keyword evidence="3" id="KW-0156">Chromatin regulator</keyword>
<dbReference type="PANTHER" id="PTHR16062:SF19">
    <property type="entry name" value="PROTEIN POLYBROMO-1"/>
    <property type="match status" value="1"/>
</dbReference>
<evidence type="ECO:0000256" key="3">
    <source>
        <dbReference type="ARBA" id="ARBA00022853"/>
    </source>
</evidence>
<dbReference type="PRINTS" id="PR00503">
    <property type="entry name" value="BROMODOMAIN"/>
</dbReference>
<dbReference type="CDD" id="cd04369">
    <property type="entry name" value="Bromodomain"/>
    <property type="match status" value="1"/>
</dbReference>
<dbReference type="GO" id="GO:0006368">
    <property type="term" value="P:transcription elongation by RNA polymerase II"/>
    <property type="evidence" value="ECO:0007669"/>
    <property type="project" value="TreeGrafter"/>
</dbReference>
<dbReference type="GO" id="GO:0016586">
    <property type="term" value="C:RSC-type complex"/>
    <property type="evidence" value="ECO:0007669"/>
    <property type="project" value="InterPro"/>
</dbReference>